<protein>
    <submittedName>
        <fullName evidence="1">Predicted protein</fullName>
    </submittedName>
</protein>
<reference evidence="1" key="1">
    <citation type="journal article" date="2011" name="Plant Physiol.">
        <title>Comprehensive sequence analysis of 24,783 barley full-length cDNAs derived from 12 clone libraries.</title>
        <authorList>
            <person name="Matsumoto T."/>
            <person name="Tanaka T."/>
            <person name="Sakai H."/>
            <person name="Amano N."/>
            <person name="Kanamori H."/>
            <person name="Kurita K."/>
            <person name="Kikuta A."/>
            <person name="Kamiya K."/>
            <person name="Yamamoto M."/>
            <person name="Ikawa H."/>
            <person name="Fujii N."/>
            <person name="Hori K."/>
            <person name="Itoh T."/>
            <person name="Sato K."/>
        </authorList>
    </citation>
    <scope>NUCLEOTIDE SEQUENCE</scope>
    <source>
        <tissue evidence="1">Flower</tissue>
    </source>
</reference>
<sequence length="27" mass="3113">MVISWIETAVSHCNIPFSTFVSRLVFK</sequence>
<proteinExistence type="evidence at transcript level"/>
<name>F2E936_HORVV</name>
<evidence type="ECO:0000313" key="1">
    <source>
        <dbReference type="EMBL" id="BAK03858.1"/>
    </source>
</evidence>
<dbReference type="EMBL" id="AK372661">
    <property type="protein sequence ID" value="BAK03858.1"/>
    <property type="molecule type" value="mRNA"/>
</dbReference>
<organism evidence="1">
    <name type="scientific">Hordeum vulgare subsp. vulgare</name>
    <name type="common">Domesticated barley</name>
    <dbReference type="NCBI Taxonomy" id="112509"/>
    <lineage>
        <taxon>Eukaryota</taxon>
        <taxon>Viridiplantae</taxon>
        <taxon>Streptophyta</taxon>
        <taxon>Embryophyta</taxon>
        <taxon>Tracheophyta</taxon>
        <taxon>Spermatophyta</taxon>
        <taxon>Magnoliopsida</taxon>
        <taxon>Liliopsida</taxon>
        <taxon>Poales</taxon>
        <taxon>Poaceae</taxon>
        <taxon>BOP clade</taxon>
        <taxon>Pooideae</taxon>
        <taxon>Triticodae</taxon>
        <taxon>Triticeae</taxon>
        <taxon>Hordeinae</taxon>
        <taxon>Hordeum</taxon>
    </lineage>
</organism>
<accession>F2E936</accession>
<dbReference type="AlphaFoldDB" id="F2E936"/>